<feature type="domain" description="Metallo-beta-lactamase" evidence="2">
    <location>
        <begin position="14"/>
        <end position="202"/>
    </location>
</feature>
<sequence length="283" mass="31658">MSLVIHHFFHAPTSTFTYVVFDSQTLKTMIIDPVLDFDIASGQLSTKSAEEILAFIDSHHLDVDWVLETHAHADHLTAAQYFKRQCGAKIAMGKNITEVQQHFATSLELDIPTDGSQYCHLFKDGETFPLGQFTVTVLATPGHTSDSVCYVVDGNVFVGDTVFMPDSGTARCDFPGGDASELYHSISRIFDLGDEITLYMCHDYQPQGRELYWKTTVGEQKKYNVHLKNHTSQHDFVKIRTQRDATLAVPKLLYPAIQININAGAIASHQKHSFIKIPLTLPT</sequence>
<dbReference type="OrthoDB" id="9784009at2"/>
<dbReference type="AlphaFoldDB" id="A4C5I4"/>
<dbReference type="InterPro" id="IPR044528">
    <property type="entry name" value="POD-like_MBL-fold"/>
</dbReference>
<dbReference type="Gene3D" id="3.60.15.10">
    <property type="entry name" value="Ribonuclease Z/Hydroxyacylglutathione hydrolase-like"/>
    <property type="match status" value="1"/>
</dbReference>
<evidence type="ECO:0000259" key="2">
    <source>
        <dbReference type="SMART" id="SM00849"/>
    </source>
</evidence>
<dbReference type="CDD" id="cd07724">
    <property type="entry name" value="POD-like_MBL-fold"/>
    <property type="match status" value="1"/>
</dbReference>
<dbReference type="RefSeq" id="WP_009837113.1">
    <property type="nucleotide sequence ID" value="NZ_AAOH01000002.1"/>
</dbReference>
<comment type="caution">
    <text evidence="3">The sequence shown here is derived from an EMBL/GenBank/DDBJ whole genome shotgun (WGS) entry which is preliminary data.</text>
</comment>
<name>A4C5I4_9GAMM</name>
<dbReference type="EMBL" id="AAOH01000002">
    <property type="protein sequence ID" value="EAR29238.1"/>
    <property type="molecule type" value="Genomic_DNA"/>
</dbReference>
<keyword evidence="4" id="KW-1185">Reference proteome</keyword>
<dbReference type="InterPro" id="IPR001279">
    <property type="entry name" value="Metallo-B-lactamas"/>
</dbReference>
<dbReference type="eggNOG" id="COG0491">
    <property type="taxonomic scope" value="Bacteria"/>
</dbReference>
<dbReference type="GO" id="GO:0046872">
    <property type="term" value="F:metal ion binding"/>
    <property type="evidence" value="ECO:0007669"/>
    <property type="project" value="UniProtKB-KW"/>
</dbReference>
<gene>
    <name evidence="3" type="ORF">PTD2_10499</name>
</gene>
<dbReference type="HOGENOM" id="CLU_030571_6_1_6"/>
<dbReference type="PANTHER" id="PTHR43084:SF1">
    <property type="entry name" value="PERSULFIDE DIOXYGENASE ETHE1, MITOCHONDRIAL"/>
    <property type="match status" value="1"/>
</dbReference>
<dbReference type="InterPro" id="IPR036866">
    <property type="entry name" value="RibonucZ/Hydroxyglut_hydro"/>
</dbReference>
<evidence type="ECO:0000256" key="1">
    <source>
        <dbReference type="ARBA" id="ARBA00022723"/>
    </source>
</evidence>
<dbReference type="Pfam" id="PF00753">
    <property type="entry name" value="Lactamase_B"/>
    <property type="match status" value="1"/>
</dbReference>
<evidence type="ECO:0000313" key="4">
    <source>
        <dbReference type="Proteomes" id="UP000006201"/>
    </source>
</evidence>
<dbReference type="GO" id="GO:0070813">
    <property type="term" value="P:hydrogen sulfide metabolic process"/>
    <property type="evidence" value="ECO:0007669"/>
    <property type="project" value="TreeGrafter"/>
</dbReference>
<organism evidence="3 4">
    <name type="scientific">Pseudoalteromonas tunicata D2</name>
    <dbReference type="NCBI Taxonomy" id="87626"/>
    <lineage>
        <taxon>Bacteria</taxon>
        <taxon>Pseudomonadati</taxon>
        <taxon>Pseudomonadota</taxon>
        <taxon>Gammaproteobacteria</taxon>
        <taxon>Alteromonadales</taxon>
        <taxon>Pseudoalteromonadaceae</taxon>
        <taxon>Pseudoalteromonas</taxon>
    </lineage>
</organism>
<dbReference type="GO" id="GO:0050313">
    <property type="term" value="F:sulfur dioxygenase activity"/>
    <property type="evidence" value="ECO:0007669"/>
    <property type="project" value="InterPro"/>
</dbReference>
<dbReference type="SUPFAM" id="SSF56281">
    <property type="entry name" value="Metallo-hydrolase/oxidoreductase"/>
    <property type="match status" value="1"/>
</dbReference>
<protein>
    <submittedName>
        <fullName evidence="3">Beta-lactamase-like protein</fullName>
    </submittedName>
</protein>
<dbReference type="Proteomes" id="UP000006201">
    <property type="component" value="Unassembled WGS sequence"/>
</dbReference>
<evidence type="ECO:0000313" key="3">
    <source>
        <dbReference type="EMBL" id="EAR29238.1"/>
    </source>
</evidence>
<dbReference type="InterPro" id="IPR051682">
    <property type="entry name" value="Mito_Persulfide_Diox"/>
</dbReference>
<dbReference type="STRING" id="87626.PTD2_10499"/>
<accession>A4C5I4</accession>
<dbReference type="PANTHER" id="PTHR43084">
    <property type="entry name" value="PERSULFIDE DIOXYGENASE ETHE1"/>
    <property type="match status" value="1"/>
</dbReference>
<dbReference type="SMART" id="SM00849">
    <property type="entry name" value="Lactamase_B"/>
    <property type="match status" value="1"/>
</dbReference>
<reference evidence="3 4" key="1">
    <citation type="submission" date="2006-02" db="EMBL/GenBank/DDBJ databases">
        <authorList>
            <person name="Moran M.A."/>
            <person name="Kjelleberg S."/>
            <person name="Egan S."/>
            <person name="Saunders N."/>
            <person name="Thomas T."/>
            <person name="Ferriera S."/>
            <person name="Johnson J."/>
            <person name="Kravitz S."/>
            <person name="Halpern A."/>
            <person name="Remington K."/>
            <person name="Beeson K."/>
            <person name="Tran B."/>
            <person name="Rogers Y.-H."/>
            <person name="Friedman R."/>
            <person name="Venter J.C."/>
        </authorList>
    </citation>
    <scope>NUCLEOTIDE SEQUENCE [LARGE SCALE GENOMIC DNA]</scope>
    <source>
        <strain evidence="3 4">D2</strain>
    </source>
</reference>
<proteinExistence type="predicted"/>
<dbReference type="GO" id="GO:0006749">
    <property type="term" value="P:glutathione metabolic process"/>
    <property type="evidence" value="ECO:0007669"/>
    <property type="project" value="InterPro"/>
</dbReference>
<keyword evidence="1" id="KW-0479">Metal-binding</keyword>